<evidence type="ECO:0000259" key="4">
    <source>
        <dbReference type="Pfam" id="PF17748"/>
    </source>
</evidence>
<evidence type="ECO:0008006" key="8">
    <source>
        <dbReference type="Google" id="ProtNLM"/>
    </source>
</evidence>
<evidence type="ECO:0000259" key="3">
    <source>
        <dbReference type="Pfam" id="PF17747"/>
    </source>
</evidence>
<feature type="compositionally biased region" description="Polar residues" evidence="1">
    <location>
        <begin position="210"/>
        <end position="220"/>
    </location>
</feature>
<dbReference type="GO" id="GO:0005737">
    <property type="term" value="C:cytoplasm"/>
    <property type="evidence" value="ECO:0007669"/>
    <property type="project" value="TreeGrafter"/>
</dbReference>
<feature type="compositionally biased region" description="Low complexity" evidence="1">
    <location>
        <begin position="292"/>
        <end position="304"/>
    </location>
</feature>
<dbReference type="InterPro" id="IPR013863">
    <property type="entry name" value="VID27_C"/>
</dbReference>
<dbReference type="InterPro" id="IPR011044">
    <property type="entry name" value="Quino_amine_DH_bsu"/>
</dbReference>
<reference evidence="7" key="1">
    <citation type="submission" date="2010-11" db="EMBL/GenBank/DDBJ databases">
        <title>The genome sequence of Microbotryum violaceum strain p1A1 Lamole.</title>
        <authorList>
            <person name="Cuomo C."/>
            <person name="Perlin M."/>
            <person name="Young S.K."/>
            <person name="Zeng Q."/>
            <person name="Gargeya S."/>
            <person name="Alvarado L."/>
            <person name="Berlin A."/>
            <person name="Chapman S.B."/>
            <person name="Chen Z."/>
            <person name="Freedman E."/>
            <person name="Gellesch M."/>
            <person name="Goldberg J."/>
            <person name="Griggs A."/>
            <person name="Gujja S."/>
            <person name="Heilman E."/>
            <person name="Heiman D."/>
            <person name="Howarth C."/>
            <person name="Mehta T."/>
            <person name="Neiman D."/>
            <person name="Pearson M."/>
            <person name="Roberts A."/>
            <person name="Saif S."/>
            <person name="Shea T."/>
            <person name="Shenoy N."/>
            <person name="Sisk P."/>
            <person name="Stolte C."/>
            <person name="Sykes S."/>
            <person name="White J."/>
            <person name="Yandava C."/>
            <person name="Haas B."/>
            <person name="Nusbaum C."/>
            <person name="Birren B."/>
        </authorList>
    </citation>
    <scope>NUCLEOTIDE SEQUENCE [LARGE SCALE GENOMIC DNA]</scope>
    <source>
        <strain evidence="7">p1A1 Lamole</strain>
    </source>
</reference>
<feature type="domain" description="Vacuolar import/degradation Vid27 C-terminal" evidence="2">
    <location>
        <begin position="521"/>
        <end position="877"/>
    </location>
</feature>
<dbReference type="Pfam" id="PF08553">
    <property type="entry name" value="VID27"/>
    <property type="match status" value="1"/>
</dbReference>
<proteinExistence type="predicted"/>
<reference evidence="5 7" key="3">
    <citation type="journal article" date="2015" name="BMC Genomics">
        <title>Sex and parasites: genomic and transcriptomic analysis of Microbotryum lychnidis-dioicae, the biotrophic and plant-castrating anther smut fungus.</title>
        <authorList>
            <person name="Perlin M.H."/>
            <person name="Amselem J."/>
            <person name="Fontanillas E."/>
            <person name="Toh S.S."/>
            <person name="Chen Z."/>
            <person name="Goldberg J."/>
            <person name="Duplessis S."/>
            <person name="Henrissat B."/>
            <person name="Young S."/>
            <person name="Zeng Q."/>
            <person name="Aguileta G."/>
            <person name="Petit E."/>
            <person name="Badouin H."/>
            <person name="Andrews J."/>
            <person name="Razeeq D."/>
            <person name="Gabaldon T."/>
            <person name="Quesneville H."/>
            <person name="Giraud T."/>
            <person name="Hood M.E."/>
            <person name="Schultz D.J."/>
            <person name="Cuomo C.A."/>
        </authorList>
    </citation>
    <scope>NUCLEOTIDE SEQUENCE [LARGE SCALE GENOMIC DNA]</scope>
    <source>
        <strain evidence="7">p1A1 Lamole</strain>
        <strain evidence="5">P1A1 Lamole</strain>
    </source>
</reference>
<feature type="domain" description="Vid27 N-terminal" evidence="4">
    <location>
        <begin position="2"/>
        <end position="121"/>
    </location>
</feature>
<sequence length="883" mass="98573">MFLVNRLLGTNKPKVGAEELTVIDQGRLYLVRPDSLKAGRECIFIDASISIRRTTYEHTYQLVVTRTFQEGEEQLLEEDAENSDERDGPEDEFEFVLAPAPDITALAHEFERLVWRCLWEDKTNRTWPTDAREVAMIEENELQQFMIEYVFTFMRPCFSGESAAVGYSGGEALWRPDEGRGGQCRFQFMRGLTCDPSASTLPCTMPRRTAPQTLPASTKQPLFRSATPESDSDAEDFRPPPPSARKLTTADLDDSDDERYDDSDDERNQLAATLMKKATLTPSSTAKGKVKTTSAPASAAPTPSRTKSKAKEPIETVTEQPPKRSTPGGVVKQALVSVEGDLYLYDRATGMFMMQEPLVQASIHRTMEAYWLIVEGKTGPWVSQGIDSETTFSEAEKSMVFNYRFEPEDGLGEGESSQVYTWLVRFPTSKPFEIIQQAVTTALFEDKFGSGTWQKLKEDEQAYQRRAYIDDAEMFDAVNEEEEGQGQSQEEVDELDEEEEEGEEGEDDDERPKFGEGTQTKNSQLAVGYKDALSFVVQGDMIGVFKQQHDGGKKLKFVTSIVNISTPDGKKAFTPQKVMLHNQDTSMILQNPLAPGSLYRLDLTTGQVVDEYKVSDEVQVKSFLPDSKFAQTTQQQTFIGLSHNSVFRIDPRLSGSKLVNDEFKQYVTKNDFSVATTTESGRLAVASNKGDVRLFDKLGKNAKTALPALGDPILGIDVTADGRWVLATCRTYLLLIDTQIPEGAGRYGGSSGFDRSFPAGQKPMPKRLQLKPEHVAYMQEQSREGVSFTPAKFNAGLGADERTIVTSTGPYIVAWNFRQVKQGNVANYTLRRFSDTIVADSFKFGGDREIIAVLPNNVFVEDKKKLKAPNRDSISSVVKSYYD</sequence>
<dbReference type="GO" id="GO:0005634">
    <property type="term" value="C:nucleus"/>
    <property type="evidence" value="ECO:0007669"/>
    <property type="project" value="TreeGrafter"/>
</dbReference>
<dbReference type="InterPro" id="IPR040768">
    <property type="entry name" value="Vid27_PH"/>
</dbReference>
<dbReference type="FunCoup" id="U5H9F2">
    <property type="interactions" value="158"/>
</dbReference>
<feature type="compositionally biased region" description="Acidic residues" evidence="1">
    <location>
        <begin position="479"/>
        <end position="509"/>
    </location>
</feature>
<reference evidence="6" key="4">
    <citation type="submission" date="2015-06" db="UniProtKB">
        <authorList>
            <consortium name="EnsemblFungi"/>
        </authorList>
    </citation>
    <scope>IDENTIFICATION</scope>
</reference>
<evidence type="ECO:0000313" key="5">
    <source>
        <dbReference type="EMBL" id="KDE05752.1"/>
    </source>
</evidence>
<protein>
    <recommendedName>
        <fullName evidence="8">Vacuolar import/degradation Vid27 C-terminal domain-containing protein</fullName>
    </recommendedName>
</protein>
<name>U5H9F2_USTV1</name>
<dbReference type="EMBL" id="GL541681">
    <property type="protein sequence ID" value="KDE05752.1"/>
    <property type="molecule type" value="Genomic_DNA"/>
</dbReference>
<evidence type="ECO:0000313" key="7">
    <source>
        <dbReference type="Proteomes" id="UP000017200"/>
    </source>
</evidence>
<evidence type="ECO:0000256" key="1">
    <source>
        <dbReference type="SAM" id="MobiDB-lite"/>
    </source>
</evidence>
<feature type="region of interest" description="Disordered" evidence="1">
    <location>
        <begin position="199"/>
        <end position="328"/>
    </location>
</feature>
<dbReference type="Proteomes" id="UP000017200">
    <property type="component" value="Unassembled WGS sequence"/>
</dbReference>
<dbReference type="EnsemblFungi" id="MVLG_03844T0">
    <property type="protein sequence ID" value="MVLG_03844T0"/>
    <property type="gene ID" value="MVLG_03844"/>
</dbReference>
<evidence type="ECO:0000259" key="2">
    <source>
        <dbReference type="Pfam" id="PF08553"/>
    </source>
</evidence>
<dbReference type="OrthoDB" id="10251113at2759"/>
<dbReference type="Pfam" id="PF17748">
    <property type="entry name" value="VID27_N"/>
    <property type="match status" value="1"/>
</dbReference>
<dbReference type="SUPFAM" id="SSF50969">
    <property type="entry name" value="YVTN repeat-like/Quinoprotein amine dehydrogenase"/>
    <property type="match status" value="1"/>
</dbReference>
<dbReference type="STRING" id="683840.U5H9F2"/>
<organism evidence="5">
    <name type="scientific">Microbotryum lychnidis-dioicae (strain p1A1 Lamole / MvSl-1064)</name>
    <name type="common">Anther smut fungus</name>
    <dbReference type="NCBI Taxonomy" id="683840"/>
    <lineage>
        <taxon>Eukaryota</taxon>
        <taxon>Fungi</taxon>
        <taxon>Dikarya</taxon>
        <taxon>Basidiomycota</taxon>
        <taxon>Pucciniomycotina</taxon>
        <taxon>Microbotryomycetes</taxon>
        <taxon>Microbotryales</taxon>
        <taxon>Microbotryaceae</taxon>
        <taxon>Microbotryum</taxon>
    </lineage>
</organism>
<dbReference type="OMA" id="QDTSMIL"/>
<dbReference type="InterPro" id="IPR040458">
    <property type="entry name" value="Vid27"/>
</dbReference>
<dbReference type="HOGENOM" id="CLU_007002_0_0_1"/>
<dbReference type="EMBL" id="AEIJ01000375">
    <property type="status" value="NOT_ANNOTATED_CDS"/>
    <property type="molecule type" value="Genomic_DNA"/>
</dbReference>
<feature type="domain" description="Vid27 PH-like" evidence="3">
    <location>
        <begin position="334"/>
        <end position="445"/>
    </location>
</feature>
<dbReference type="AlphaFoldDB" id="U5H9F2"/>
<evidence type="ECO:0000313" key="6">
    <source>
        <dbReference type="EnsemblFungi" id="MVLG_03844T0"/>
    </source>
</evidence>
<dbReference type="PANTHER" id="PTHR31913:SF0">
    <property type="entry name" value="VACUOLAR IMPORT AND DEGRADATION PROTEIN 27"/>
    <property type="match status" value="1"/>
</dbReference>
<dbReference type="InParanoid" id="U5H9F2"/>
<feature type="compositionally biased region" description="Acidic residues" evidence="1">
    <location>
        <begin position="251"/>
        <end position="265"/>
    </location>
</feature>
<keyword evidence="7" id="KW-1185">Reference proteome</keyword>
<dbReference type="PANTHER" id="PTHR31913">
    <property type="entry name" value="VACUOLAR IMPORT AND DEGRADATION PROTEIN 27"/>
    <property type="match status" value="1"/>
</dbReference>
<accession>U5H9F2</accession>
<gene>
    <name evidence="5" type="ORF">MVLG_03844</name>
</gene>
<dbReference type="InterPro" id="IPR040979">
    <property type="entry name" value="Vid27_N"/>
</dbReference>
<dbReference type="Pfam" id="PF17747">
    <property type="entry name" value="VID27_PH"/>
    <property type="match status" value="1"/>
</dbReference>
<feature type="region of interest" description="Disordered" evidence="1">
    <location>
        <begin position="479"/>
        <end position="521"/>
    </location>
</feature>
<reference evidence="5" key="2">
    <citation type="submission" date="2010-11" db="EMBL/GenBank/DDBJ databases">
        <authorList>
            <consortium name="The Broad Institute Genome Sequencing Platform"/>
            <person name="Earl A."/>
            <person name="Ward D."/>
            <person name="Feldgarden M."/>
            <person name="Gevers D."/>
            <person name="Butler R."/>
            <person name="Young S.K."/>
            <person name="Zeng Q."/>
            <person name="Gargeya S."/>
            <person name="Fitzgerald M."/>
            <person name="Haas B."/>
            <person name="Abouelleil A."/>
            <person name="Alvarado L."/>
            <person name="Arachchi H.M."/>
            <person name="Berlin A."/>
            <person name="Brown A."/>
            <person name="Chapman S.B."/>
            <person name="Chen Z."/>
            <person name="Dunbar C."/>
            <person name="Freedman E."/>
            <person name="Gearin G."/>
            <person name="Gellesch M."/>
            <person name="Goldberg J."/>
            <person name="Griggs A."/>
            <person name="Gujja S."/>
            <person name="Heilman E."/>
            <person name="Heiman D."/>
            <person name="Howarth C."/>
            <person name="Larson L."/>
            <person name="Lui A."/>
            <person name="MacDonald P.J.P."/>
            <person name="Mehta T."/>
            <person name="Montmayeur A."/>
            <person name="Murphy C."/>
            <person name="Neiman D."/>
            <person name="Pearson M."/>
            <person name="Priest M."/>
            <person name="Roberts A."/>
            <person name="Saif S."/>
            <person name="Shea T."/>
            <person name="Shenoy N."/>
            <person name="Sisk P."/>
            <person name="Stolte C."/>
            <person name="Sykes S."/>
            <person name="White J."/>
            <person name="Yandava C."/>
            <person name="Wortman J."/>
            <person name="Nusbaum C."/>
            <person name="Birren B."/>
        </authorList>
    </citation>
    <scope>NUCLEOTIDE SEQUENCE</scope>
    <source>
        <strain evidence="5">P1A1 Lamole</strain>
    </source>
</reference>